<dbReference type="PANTHER" id="PTHR18895">
    <property type="entry name" value="HEMK METHYLTRANSFERASE"/>
    <property type="match status" value="1"/>
</dbReference>
<dbReference type="STRING" id="1291052.FC18_GL002004"/>
<feature type="domain" description="Release factor glutamine methyltransferase N-terminal" evidence="7">
    <location>
        <begin position="7"/>
        <end position="74"/>
    </location>
</feature>
<evidence type="ECO:0000256" key="2">
    <source>
        <dbReference type="ARBA" id="ARBA00022679"/>
    </source>
</evidence>
<dbReference type="Gene3D" id="1.10.8.10">
    <property type="entry name" value="DNA helicase RuvA subunit, C-terminal domain"/>
    <property type="match status" value="1"/>
</dbReference>
<dbReference type="InterPro" id="IPR007848">
    <property type="entry name" value="Small_mtfrase_dom"/>
</dbReference>
<keyword evidence="1 5" id="KW-0489">Methyltransferase</keyword>
<organism evidence="8 9">
    <name type="scientific">Lacticaseibacillus sharpeae JCM 1186 = DSM 20505</name>
    <dbReference type="NCBI Taxonomy" id="1291052"/>
    <lineage>
        <taxon>Bacteria</taxon>
        <taxon>Bacillati</taxon>
        <taxon>Bacillota</taxon>
        <taxon>Bacilli</taxon>
        <taxon>Lactobacillales</taxon>
        <taxon>Lactobacillaceae</taxon>
        <taxon>Lacticaseibacillus</taxon>
    </lineage>
</organism>
<evidence type="ECO:0000256" key="3">
    <source>
        <dbReference type="ARBA" id="ARBA00022691"/>
    </source>
</evidence>
<dbReference type="InterPro" id="IPR019874">
    <property type="entry name" value="RF_methyltr_PrmC"/>
</dbReference>
<gene>
    <name evidence="5" type="primary">prmC</name>
    <name evidence="8" type="ORF">FC18_GL002004</name>
</gene>
<dbReference type="AlphaFoldDB" id="A0A0R1ZPP2"/>
<feature type="binding site" evidence="5">
    <location>
        <position position="179"/>
    </location>
    <ligand>
        <name>S-adenosyl-L-methionine</name>
        <dbReference type="ChEBI" id="CHEBI:59789"/>
    </ligand>
</feature>
<dbReference type="Pfam" id="PF17827">
    <property type="entry name" value="PrmC_N"/>
    <property type="match status" value="1"/>
</dbReference>
<comment type="similarity">
    <text evidence="5">Belongs to the protein N5-glutamine methyltransferase family. PrmC subfamily.</text>
</comment>
<feature type="binding site" evidence="5">
    <location>
        <position position="139"/>
    </location>
    <ligand>
        <name>S-adenosyl-L-methionine</name>
        <dbReference type="ChEBI" id="CHEBI:59789"/>
    </ligand>
</feature>
<dbReference type="InterPro" id="IPR050320">
    <property type="entry name" value="N5-glutamine_MTase"/>
</dbReference>
<sequence>MTSYAAALRNATDKLERAEIDGDGANFVLSVRQNWTRSQLVLHGRDEMDADVAQQFNADIDNLLAGQPAQYIVGRAPFWGRMFNVNPAVLIPQFDTEILVEWMLEDAVGGFGIDIGTGSGAIGITLKLERPLMEMTLSDISQPALAVATANAQTLGAQVQVNQGDLLTGTGKFDFIVANLPYIDPDETNVMDQSVIDYEPHLALFAKEHGLALFRELFDQIPRHLRPGGVVYLEFGYRQQPALERMIAEMLPLGHADFRVDEAGNPRAVRIQF</sequence>
<dbReference type="Gene3D" id="3.40.50.150">
    <property type="entry name" value="Vaccinia Virus protein VP39"/>
    <property type="match status" value="1"/>
</dbReference>
<comment type="caution">
    <text evidence="8">The sequence shown here is derived from an EMBL/GenBank/DDBJ whole genome shotgun (WGS) entry which is preliminary data.</text>
</comment>
<keyword evidence="3 5" id="KW-0949">S-adenosyl-L-methionine</keyword>
<dbReference type="NCBIfam" id="TIGR03534">
    <property type="entry name" value="RF_mod_PrmC"/>
    <property type="match status" value="1"/>
</dbReference>
<dbReference type="SUPFAM" id="SSF53335">
    <property type="entry name" value="S-adenosyl-L-methionine-dependent methyltransferases"/>
    <property type="match status" value="1"/>
</dbReference>
<feature type="binding site" evidence="5">
    <location>
        <begin position="116"/>
        <end position="120"/>
    </location>
    <ligand>
        <name>S-adenosyl-L-methionine</name>
        <dbReference type="ChEBI" id="CHEBI:59789"/>
    </ligand>
</feature>
<dbReference type="HAMAP" id="MF_02126">
    <property type="entry name" value="RF_methyltr_PrmC"/>
    <property type="match status" value="1"/>
</dbReference>
<proteinExistence type="inferred from homology"/>
<evidence type="ECO:0000313" key="8">
    <source>
        <dbReference type="EMBL" id="KRM56527.1"/>
    </source>
</evidence>
<evidence type="ECO:0000256" key="5">
    <source>
        <dbReference type="HAMAP-Rule" id="MF_02126"/>
    </source>
</evidence>
<dbReference type="EMBL" id="AYYO01000003">
    <property type="protein sequence ID" value="KRM56527.1"/>
    <property type="molecule type" value="Genomic_DNA"/>
</dbReference>
<dbReference type="PANTHER" id="PTHR18895:SF74">
    <property type="entry name" value="MTRF1L RELEASE FACTOR GLUTAMINE METHYLTRANSFERASE"/>
    <property type="match status" value="1"/>
</dbReference>
<dbReference type="Proteomes" id="UP000051679">
    <property type="component" value="Unassembled WGS sequence"/>
</dbReference>
<protein>
    <recommendedName>
        <fullName evidence="5">Release factor glutamine methyltransferase</fullName>
        <shortName evidence="5">RF MTase</shortName>
        <ecNumber evidence="5">2.1.1.297</ecNumber>
    </recommendedName>
    <alternativeName>
        <fullName evidence="5">N5-glutamine methyltransferase PrmC</fullName>
    </alternativeName>
    <alternativeName>
        <fullName evidence="5">Protein-(glutamine-N5) MTase PrmC</fullName>
    </alternativeName>
    <alternativeName>
        <fullName evidence="5">Protein-glutamine N-methyltransferase PrmC</fullName>
    </alternativeName>
</protein>
<name>A0A0R1ZPP2_9LACO</name>
<dbReference type="CDD" id="cd02440">
    <property type="entry name" value="AdoMet_MTases"/>
    <property type="match status" value="1"/>
</dbReference>
<dbReference type="OrthoDB" id="9800643at2"/>
<evidence type="ECO:0000256" key="4">
    <source>
        <dbReference type="ARBA" id="ARBA00048391"/>
    </source>
</evidence>
<evidence type="ECO:0000313" key="9">
    <source>
        <dbReference type="Proteomes" id="UP000051679"/>
    </source>
</evidence>
<evidence type="ECO:0000259" key="6">
    <source>
        <dbReference type="Pfam" id="PF05175"/>
    </source>
</evidence>
<dbReference type="EC" id="2.1.1.297" evidence="5"/>
<dbReference type="InterPro" id="IPR040758">
    <property type="entry name" value="PrmC_N"/>
</dbReference>
<evidence type="ECO:0000256" key="1">
    <source>
        <dbReference type="ARBA" id="ARBA00022603"/>
    </source>
</evidence>
<dbReference type="GO" id="GO:0032259">
    <property type="term" value="P:methylation"/>
    <property type="evidence" value="ECO:0007669"/>
    <property type="project" value="UniProtKB-KW"/>
</dbReference>
<dbReference type="InterPro" id="IPR029063">
    <property type="entry name" value="SAM-dependent_MTases_sf"/>
</dbReference>
<dbReference type="GO" id="GO:0102559">
    <property type="term" value="F:peptide chain release factor N(5)-glutamine methyltransferase activity"/>
    <property type="evidence" value="ECO:0007669"/>
    <property type="project" value="UniProtKB-EC"/>
</dbReference>
<dbReference type="InterPro" id="IPR004556">
    <property type="entry name" value="HemK-like"/>
</dbReference>
<dbReference type="PATRIC" id="fig|1291052.5.peg.2065"/>
<dbReference type="NCBIfam" id="TIGR00536">
    <property type="entry name" value="hemK_fam"/>
    <property type="match status" value="1"/>
</dbReference>
<comment type="catalytic activity">
    <reaction evidence="4 5">
        <text>L-glutaminyl-[peptide chain release factor] + S-adenosyl-L-methionine = N(5)-methyl-L-glutaminyl-[peptide chain release factor] + S-adenosyl-L-homocysteine + H(+)</text>
        <dbReference type="Rhea" id="RHEA:42896"/>
        <dbReference type="Rhea" id="RHEA-COMP:10271"/>
        <dbReference type="Rhea" id="RHEA-COMP:10272"/>
        <dbReference type="ChEBI" id="CHEBI:15378"/>
        <dbReference type="ChEBI" id="CHEBI:30011"/>
        <dbReference type="ChEBI" id="CHEBI:57856"/>
        <dbReference type="ChEBI" id="CHEBI:59789"/>
        <dbReference type="ChEBI" id="CHEBI:61891"/>
        <dbReference type="EC" id="2.1.1.297"/>
    </reaction>
</comment>
<feature type="domain" description="Methyltransferase small" evidence="6">
    <location>
        <begin position="96"/>
        <end position="189"/>
    </location>
</feature>
<evidence type="ECO:0000259" key="7">
    <source>
        <dbReference type="Pfam" id="PF17827"/>
    </source>
</evidence>
<accession>A0A0R1ZPP2</accession>
<dbReference type="Pfam" id="PF05175">
    <property type="entry name" value="MTS"/>
    <property type="match status" value="1"/>
</dbReference>
<dbReference type="RefSeq" id="WP_054676553.1">
    <property type="nucleotide sequence ID" value="NZ_AYYO01000003.1"/>
</dbReference>
<keyword evidence="9" id="KW-1185">Reference proteome</keyword>
<comment type="caution">
    <text evidence="5">Lacks conserved residue(s) required for the propagation of feature annotation.</text>
</comment>
<keyword evidence="2 5" id="KW-0808">Transferase</keyword>
<comment type="function">
    <text evidence="5">Methylates the class 1 translation termination release factors RF1/PrfA and RF2/PrfB on the glutamine residue of the universally conserved GGQ motif.</text>
</comment>
<reference evidence="8 9" key="1">
    <citation type="journal article" date="2015" name="Genome Announc.">
        <title>Expanding the biotechnology potential of lactobacilli through comparative genomics of 213 strains and associated genera.</title>
        <authorList>
            <person name="Sun Z."/>
            <person name="Harris H.M."/>
            <person name="McCann A."/>
            <person name="Guo C."/>
            <person name="Argimon S."/>
            <person name="Zhang W."/>
            <person name="Yang X."/>
            <person name="Jeffery I.B."/>
            <person name="Cooney J.C."/>
            <person name="Kagawa T.F."/>
            <person name="Liu W."/>
            <person name="Song Y."/>
            <person name="Salvetti E."/>
            <person name="Wrobel A."/>
            <person name="Rasinkangas P."/>
            <person name="Parkhill J."/>
            <person name="Rea M.C."/>
            <person name="O'Sullivan O."/>
            <person name="Ritari J."/>
            <person name="Douillard F.P."/>
            <person name="Paul Ross R."/>
            <person name="Yang R."/>
            <person name="Briner A.E."/>
            <person name="Felis G.E."/>
            <person name="de Vos W.M."/>
            <person name="Barrangou R."/>
            <person name="Klaenhammer T.R."/>
            <person name="Caufield P.W."/>
            <person name="Cui Y."/>
            <person name="Zhang H."/>
            <person name="O'Toole P.W."/>
        </authorList>
    </citation>
    <scope>NUCLEOTIDE SEQUENCE [LARGE SCALE GENOMIC DNA]</scope>
    <source>
        <strain evidence="8 9">DSM 20505</strain>
    </source>
</reference>